<keyword evidence="3" id="KW-1185">Reference proteome</keyword>
<feature type="non-terminal residue" evidence="2">
    <location>
        <position position="147"/>
    </location>
</feature>
<proteinExistence type="predicted"/>
<evidence type="ECO:0000256" key="1">
    <source>
        <dbReference type="SAM" id="MobiDB-lite"/>
    </source>
</evidence>
<dbReference type="EMBL" id="JASPKZ010005308">
    <property type="protein sequence ID" value="KAJ9588760.1"/>
    <property type="molecule type" value="Genomic_DNA"/>
</dbReference>
<reference evidence="2" key="1">
    <citation type="journal article" date="2023" name="IScience">
        <title>Live-bearing cockroach genome reveals convergent evolutionary mechanisms linked to viviparity in insects and beyond.</title>
        <authorList>
            <person name="Fouks B."/>
            <person name="Harrison M.C."/>
            <person name="Mikhailova A.A."/>
            <person name="Marchal E."/>
            <person name="English S."/>
            <person name="Carruthers M."/>
            <person name="Jennings E.C."/>
            <person name="Chiamaka E.L."/>
            <person name="Frigard R.A."/>
            <person name="Pippel M."/>
            <person name="Attardo G.M."/>
            <person name="Benoit J.B."/>
            <person name="Bornberg-Bauer E."/>
            <person name="Tobe S.S."/>
        </authorList>
    </citation>
    <scope>NUCLEOTIDE SEQUENCE</scope>
    <source>
        <strain evidence="2">Stay&amp;Tobe</strain>
    </source>
</reference>
<comment type="caution">
    <text evidence="2">The sequence shown here is derived from an EMBL/GenBank/DDBJ whole genome shotgun (WGS) entry which is preliminary data.</text>
</comment>
<protein>
    <submittedName>
        <fullName evidence="2">Uncharacterized protein</fullName>
    </submittedName>
</protein>
<organism evidence="2 3">
    <name type="scientific">Diploptera punctata</name>
    <name type="common">Pacific beetle cockroach</name>
    <dbReference type="NCBI Taxonomy" id="6984"/>
    <lineage>
        <taxon>Eukaryota</taxon>
        <taxon>Metazoa</taxon>
        <taxon>Ecdysozoa</taxon>
        <taxon>Arthropoda</taxon>
        <taxon>Hexapoda</taxon>
        <taxon>Insecta</taxon>
        <taxon>Pterygota</taxon>
        <taxon>Neoptera</taxon>
        <taxon>Polyneoptera</taxon>
        <taxon>Dictyoptera</taxon>
        <taxon>Blattodea</taxon>
        <taxon>Blaberoidea</taxon>
        <taxon>Blaberidae</taxon>
        <taxon>Diplopterinae</taxon>
        <taxon>Diploptera</taxon>
    </lineage>
</organism>
<feature type="region of interest" description="Disordered" evidence="1">
    <location>
        <begin position="1"/>
        <end position="42"/>
    </location>
</feature>
<feature type="compositionally biased region" description="Low complexity" evidence="1">
    <location>
        <begin position="17"/>
        <end position="37"/>
    </location>
</feature>
<evidence type="ECO:0000313" key="2">
    <source>
        <dbReference type="EMBL" id="KAJ9588760.1"/>
    </source>
</evidence>
<gene>
    <name evidence="2" type="ORF">L9F63_017947</name>
</gene>
<name>A0AAD8EFM2_DIPPU</name>
<dbReference type="AlphaFoldDB" id="A0AAD8EFM2"/>
<accession>A0AAD8EFM2</accession>
<evidence type="ECO:0000313" key="3">
    <source>
        <dbReference type="Proteomes" id="UP001233999"/>
    </source>
</evidence>
<sequence length="147" mass="16475">MTSQATTSSAEDEESSESSSESSSEDIVMGSSSSSSSNAVIRDAQQTRVRFYDHGNRHETEYQHSALVERLEEHGDEPDAAEAAEIESRKSVADLIDQTSYTRTYARGNQALARERLQRDYKQLLGDLHSLAREERLIRSTREHGLP</sequence>
<dbReference type="Proteomes" id="UP001233999">
    <property type="component" value="Unassembled WGS sequence"/>
</dbReference>
<reference evidence="2" key="2">
    <citation type="submission" date="2023-05" db="EMBL/GenBank/DDBJ databases">
        <authorList>
            <person name="Fouks B."/>
        </authorList>
    </citation>
    <scope>NUCLEOTIDE SEQUENCE</scope>
    <source>
        <strain evidence="2">Stay&amp;Tobe</strain>
        <tissue evidence="2">Testes</tissue>
    </source>
</reference>